<proteinExistence type="predicted"/>
<dbReference type="Proteomes" id="UP000805193">
    <property type="component" value="Unassembled WGS sequence"/>
</dbReference>
<evidence type="ECO:0000313" key="1">
    <source>
        <dbReference type="EMBL" id="KAG0414665.1"/>
    </source>
</evidence>
<comment type="caution">
    <text evidence="1">The sequence shown here is derived from an EMBL/GenBank/DDBJ whole genome shotgun (WGS) entry which is preliminary data.</text>
</comment>
<dbReference type="EMBL" id="JABSTQ010011156">
    <property type="protein sequence ID" value="KAG0414665.1"/>
    <property type="molecule type" value="Genomic_DNA"/>
</dbReference>
<accession>A0AC60P5F0</accession>
<name>A0AC60P5F0_IXOPE</name>
<feature type="non-terminal residue" evidence="1">
    <location>
        <position position="1"/>
    </location>
</feature>
<keyword evidence="2" id="KW-1185">Reference proteome</keyword>
<organism evidence="1 2">
    <name type="scientific">Ixodes persulcatus</name>
    <name type="common">Taiga tick</name>
    <dbReference type="NCBI Taxonomy" id="34615"/>
    <lineage>
        <taxon>Eukaryota</taxon>
        <taxon>Metazoa</taxon>
        <taxon>Ecdysozoa</taxon>
        <taxon>Arthropoda</taxon>
        <taxon>Chelicerata</taxon>
        <taxon>Arachnida</taxon>
        <taxon>Acari</taxon>
        <taxon>Parasitiformes</taxon>
        <taxon>Ixodida</taxon>
        <taxon>Ixodoidea</taxon>
        <taxon>Ixodidae</taxon>
        <taxon>Ixodinae</taxon>
        <taxon>Ixodes</taxon>
    </lineage>
</organism>
<gene>
    <name evidence="1" type="ORF">HPB47_008157</name>
</gene>
<evidence type="ECO:0000313" key="2">
    <source>
        <dbReference type="Proteomes" id="UP000805193"/>
    </source>
</evidence>
<sequence length="284" mass="31932">YDSVPHSLLIKRLQQLNMPEPWVELIKRLYDGNQVMATFNGAFSADVPVRRGLRQGCPLSPVLYMLYTSGLEKVLEHTSIGFTLRHMQHGDMVKWRLSGLAFADDLVLMADNVLDMKKLLIACKAEAARLQLHNANKSAVVLFSGQGEGLESLPIQNTELPVGSRYRYLGVTLTSAEDYLAEHHENLKASALRKRNVLRQKSLWCCDRYVITRELWKAVAVPGLTFANAVTCAPSEIREYLERRQKEIGRQALGCPGRVANELVQGDLGWSSFEAREASSKLEY</sequence>
<protein>
    <submittedName>
        <fullName evidence="1">Uncharacterized protein</fullName>
    </submittedName>
</protein>
<reference evidence="1 2" key="1">
    <citation type="journal article" date="2020" name="Cell">
        <title>Large-Scale Comparative Analyses of Tick Genomes Elucidate Their Genetic Diversity and Vector Capacities.</title>
        <authorList>
            <consortium name="Tick Genome and Microbiome Consortium (TIGMIC)"/>
            <person name="Jia N."/>
            <person name="Wang J."/>
            <person name="Shi W."/>
            <person name="Du L."/>
            <person name="Sun Y."/>
            <person name="Zhan W."/>
            <person name="Jiang J.F."/>
            <person name="Wang Q."/>
            <person name="Zhang B."/>
            <person name="Ji P."/>
            <person name="Bell-Sakyi L."/>
            <person name="Cui X.M."/>
            <person name="Yuan T.T."/>
            <person name="Jiang B.G."/>
            <person name="Yang W.F."/>
            <person name="Lam T.T."/>
            <person name="Chang Q.C."/>
            <person name="Ding S.J."/>
            <person name="Wang X.J."/>
            <person name="Zhu J.G."/>
            <person name="Ruan X.D."/>
            <person name="Zhao L."/>
            <person name="Wei J.T."/>
            <person name="Ye R.Z."/>
            <person name="Que T.C."/>
            <person name="Du C.H."/>
            <person name="Zhou Y.H."/>
            <person name="Cheng J.X."/>
            <person name="Dai P.F."/>
            <person name="Guo W.B."/>
            <person name="Han X.H."/>
            <person name="Huang E.J."/>
            <person name="Li L.F."/>
            <person name="Wei W."/>
            <person name="Gao Y.C."/>
            <person name="Liu J.Z."/>
            <person name="Shao H.Z."/>
            <person name="Wang X."/>
            <person name="Wang C.C."/>
            <person name="Yang T.C."/>
            <person name="Huo Q.B."/>
            <person name="Li W."/>
            <person name="Chen H.Y."/>
            <person name="Chen S.E."/>
            <person name="Zhou L.G."/>
            <person name="Ni X.B."/>
            <person name="Tian J.H."/>
            <person name="Sheng Y."/>
            <person name="Liu T."/>
            <person name="Pan Y.S."/>
            <person name="Xia L.Y."/>
            <person name="Li J."/>
            <person name="Zhao F."/>
            <person name="Cao W.C."/>
        </authorList>
    </citation>
    <scope>NUCLEOTIDE SEQUENCE [LARGE SCALE GENOMIC DNA]</scope>
    <source>
        <strain evidence="1">Iper-2018</strain>
    </source>
</reference>